<dbReference type="SUPFAM" id="SSF52540">
    <property type="entry name" value="P-loop containing nucleoside triphosphate hydrolases"/>
    <property type="match status" value="1"/>
</dbReference>
<accession>A0A7T5R3G4</accession>
<evidence type="ECO:0000256" key="1">
    <source>
        <dbReference type="SAM" id="Coils"/>
    </source>
</evidence>
<proteinExistence type="predicted"/>
<name>A0A7T5R3G4_9BACT</name>
<dbReference type="EMBL" id="CP066681">
    <property type="protein sequence ID" value="QQG36795.1"/>
    <property type="molecule type" value="Genomic_DNA"/>
</dbReference>
<gene>
    <name evidence="3" type="ORF">HYS17_03225</name>
</gene>
<evidence type="ECO:0000259" key="2">
    <source>
        <dbReference type="Pfam" id="PF13166"/>
    </source>
</evidence>
<dbReference type="AlphaFoldDB" id="A0A7T5R3G4"/>
<evidence type="ECO:0000313" key="4">
    <source>
        <dbReference type="Proteomes" id="UP000595362"/>
    </source>
</evidence>
<dbReference type="InterPro" id="IPR026866">
    <property type="entry name" value="CR006_AAA"/>
</dbReference>
<dbReference type="PANTHER" id="PTHR32182">
    <property type="entry name" value="DNA REPLICATION AND REPAIR PROTEIN RECF"/>
    <property type="match status" value="1"/>
</dbReference>
<protein>
    <submittedName>
        <fullName evidence="3">AAA family ATPase</fullName>
    </submittedName>
</protein>
<organism evidence="3 4">
    <name type="scientific">Micavibrio aeruginosavorus</name>
    <dbReference type="NCBI Taxonomy" id="349221"/>
    <lineage>
        <taxon>Bacteria</taxon>
        <taxon>Pseudomonadati</taxon>
        <taxon>Bdellovibrionota</taxon>
        <taxon>Bdellovibrionia</taxon>
        <taxon>Bdellovibrionales</taxon>
        <taxon>Pseudobdellovibrionaceae</taxon>
        <taxon>Micavibrio</taxon>
    </lineage>
</organism>
<dbReference type="GO" id="GO:0000731">
    <property type="term" value="P:DNA synthesis involved in DNA repair"/>
    <property type="evidence" value="ECO:0007669"/>
    <property type="project" value="TreeGrafter"/>
</dbReference>
<dbReference type="InterPro" id="IPR027417">
    <property type="entry name" value="P-loop_NTPase"/>
</dbReference>
<feature type="domain" description="Protein CR006 P-loop" evidence="2">
    <location>
        <begin position="15"/>
        <end position="749"/>
    </location>
</feature>
<dbReference type="Proteomes" id="UP000595362">
    <property type="component" value="Chromosome"/>
</dbReference>
<evidence type="ECO:0000313" key="3">
    <source>
        <dbReference type="EMBL" id="QQG36795.1"/>
    </source>
</evidence>
<reference evidence="3 4" key="1">
    <citation type="submission" date="2020-07" db="EMBL/GenBank/DDBJ databases">
        <title>Huge and variable diversity of episymbiotic CPR bacteria and DPANN archaea in groundwater ecosystems.</title>
        <authorList>
            <person name="He C.Y."/>
            <person name="Keren R."/>
            <person name="Whittaker M."/>
            <person name="Farag I.F."/>
            <person name="Doudna J."/>
            <person name="Cate J.H.D."/>
            <person name="Banfield J.F."/>
        </authorList>
    </citation>
    <scope>NUCLEOTIDE SEQUENCE [LARGE SCALE GENOMIC DNA]</scope>
    <source>
        <strain evidence="3">NC_groundwater_70_Ag_B-0.1um_54_66</strain>
    </source>
</reference>
<dbReference type="Gene3D" id="3.40.50.300">
    <property type="entry name" value="P-loop containing nucleotide triphosphate hydrolases"/>
    <property type="match status" value="1"/>
</dbReference>
<sequence>MAGEILKHIKSIKGFGIFSDYSHYADLPDFARYNLIYGWNGTGKTTLTRLLRCFEKEEIYPDFAAGTFSIERADAGMAALTNAGLDAFSGRLKVFNRDFIEENLDLDIKRDGKAKPVAHVGKANIEKSEKLKELKKEINTATNAKDVKHGQGEAKKAELEKLASAIGSEIKAATQTARKDIYKNYNKANVKTAYDAGAVQDIILAPEEIEKLKASISSENKAEISFTAPAYPDLKVLQTEIAGILATQVLADETIERLKDNPAIELWVKEGLGVHNHEAGKPCEFCGNQFTQQRLEEITRHFSGERQKFLDAVGEKIAAIAKEKEALASVTLPHQTEFFSEFLDDYKAAAPALNKAGRDAGIFLDKMIAGLEAKKKNPYGPMELAGETQESLDALKADFLKKQSDIQTLIAKHNKKVTDFDASIQADKEKLEQHFLNTRQAEYRAVEAEIATLTAEFDAAVAAHKKLEDDKDAIEKEIQETRIACETINGHLRDYLGHDEIQFEDFKEGYLIKRNGEVAKNLSEGEKTAIAFVYFINSLKDNFNPATSVIVIDDPISSLDANNMHHAFHFMVAHTKGAGQLFVLTHNFSFLRKLKQWFKAAKTYEEIEAGYFQLVCTQNAAGKRMSRITKLDPLLKNYDSEYHYLFKLLVDCDNRRAANDVIAYEELYPLVNAGRKVLETFLDFKYPSNPDKFSQLKNAKVQTTGELFDPAKAELLYGLLNDGSHAGFDTGGFDTFRNSPEIIKRAIETLLDFIEAIDPVHYQNLCKCKGVKTRTKIISVSAIGQAAPAAPPPAAADGTSQ</sequence>
<dbReference type="PANTHER" id="PTHR32182:SF22">
    <property type="entry name" value="ATP-DEPENDENT ENDONUCLEASE, OLD FAMILY-RELATED"/>
    <property type="match status" value="1"/>
</dbReference>
<feature type="coiled-coil region" evidence="1">
    <location>
        <begin position="436"/>
        <end position="484"/>
    </location>
</feature>
<dbReference type="Pfam" id="PF13166">
    <property type="entry name" value="AAA_13"/>
    <property type="match status" value="1"/>
</dbReference>
<dbReference type="GO" id="GO:0006302">
    <property type="term" value="P:double-strand break repair"/>
    <property type="evidence" value="ECO:0007669"/>
    <property type="project" value="TreeGrafter"/>
</dbReference>
<keyword evidence="1" id="KW-0175">Coiled coil</keyword>